<dbReference type="HOGENOM" id="CLU_496211_0_0_1"/>
<dbReference type="Gene3D" id="1.20.1280.50">
    <property type="match status" value="1"/>
</dbReference>
<dbReference type="InterPro" id="IPR032675">
    <property type="entry name" value="LRR_dom_sf"/>
</dbReference>
<dbReference type="AlphaFoldDB" id="D8PWI4"/>
<proteinExistence type="predicted"/>
<dbReference type="Proteomes" id="UP000007431">
    <property type="component" value="Unassembled WGS sequence"/>
</dbReference>
<dbReference type="Gene3D" id="3.80.10.10">
    <property type="entry name" value="Ribonuclease Inhibitor"/>
    <property type="match status" value="1"/>
</dbReference>
<organism evidence="3">
    <name type="scientific">Schizophyllum commune (strain H4-8 / FGSC 9210)</name>
    <name type="common">Split gill fungus</name>
    <dbReference type="NCBI Taxonomy" id="578458"/>
    <lineage>
        <taxon>Eukaryota</taxon>
        <taxon>Fungi</taxon>
        <taxon>Dikarya</taxon>
        <taxon>Basidiomycota</taxon>
        <taxon>Agaricomycotina</taxon>
        <taxon>Agaricomycetes</taxon>
        <taxon>Agaricomycetidae</taxon>
        <taxon>Agaricales</taxon>
        <taxon>Schizophyllaceae</taxon>
        <taxon>Schizophyllum</taxon>
    </lineage>
</organism>
<dbReference type="SUPFAM" id="SSF81383">
    <property type="entry name" value="F-box domain"/>
    <property type="match status" value="1"/>
</dbReference>
<dbReference type="KEGG" id="scm:SCHCO_02682872"/>
<reference evidence="2 3" key="1">
    <citation type="journal article" date="2010" name="Nat. Biotechnol.">
        <title>Genome sequence of the model mushroom Schizophyllum commune.</title>
        <authorList>
            <person name="Ohm R.A."/>
            <person name="de Jong J.F."/>
            <person name="Lugones L.G."/>
            <person name="Aerts A."/>
            <person name="Kothe E."/>
            <person name="Stajich J.E."/>
            <person name="de Vries R.P."/>
            <person name="Record E."/>
            <person name="Levasseur A."/>
            <person name="Baker S.E."/>
            <person name="Bartholomew K.A."/>
            <person name="Coutinho P.M."/>
            <person name="Erdmann S."/>
            <person name="Fowler T.J."/>
            <person name="Gathman A.C."/>
            <person name="Lombard V."/>
            <person name="Henrissat B."/>
            <person name="Knabe N."/>
            <person name="Kuees U."/>
            <person name="Lilly W.W."/>
            <person name="Lindquist E."/>
            <person name="Lucas S."/>
            <person name="Magnuson J.K."/>
            <person name="Piumi F."/>
            <person name="Raudaskoski M."/>
            <person name="Salamov A."/>
            <person name="Schmutz J."/>
            <person name="Schwarze F.W.M.R."/>
            <person name="vanKuyk P.A."/>
            <person name="Horton J.S."/>
            <person name="Grigoriev I.V."/>
            <person name="Woesten H.A.B."/>
        </authorList>
    </citation>
    <scope>NUCLEOTIDE SEQUENCE [LARGE SCALE GENOMIC DNA]</scope>
    <source>
        <strain evidence="3">H4-8 / FGSC 9210</strain>
    </source>
</reference>
<evidence type="ECO:0000313" key="2">
    <source>
        <dbReference type="EMBL" id="EFJ01047.1"/>
    </source>
</evidence>
<dbReference type="InParanoid" id="D8PWI4"/>
<dbReference type="RefSeq" id="XP_003035949.1">
    <property type="nucleotide sequence ID" value="XM_003035903.1"/>
</dbReference>
<dbReference type="InterPro" id="IPR001810">
    <property type="entry name" value="F-box_dom"/>
</dbReference>
<gene>
    <name evidence="2" type="ORF">SCHCODRAFT_232520</name>
</gene>
<feature type="domain" description="F-box" evidence="1">
    <location>
        <begin position="41"/>
        <end position="74"/>
    </location>
</feature>
<dbReference type="Pfam" id="PF12937">
    <property type="entry name" value="F-box-like"/>
    <property type="match status" value="1"/>
</dbReference>
<sequence>MGINDLPQAIAQRRKERLEKEALLAPPLEPAKPQKAEGPANDLPTELLLLICDFMAEPELHAAALVCSRWNALIEPACFESHGAVGYLPKNIHVGASDDCIPNSCLPLVRLALSRMRPRPIPDIFRVDIGVDLAVDAREAQRTLSMFPNVPLVNINLFIYEAYSGDEEDAASEAFCDLLRGVRSASCQVLHVGGVEYDDKFSIRTKAVPRAISTLKSLAISTGQIIRGSLIRNWLLSSMKASQLVRLTLLDTMHQIDFAIILGGLRLPSLTTFIIDSNKTKLDTLLAFLAANPTVADLSVLSIISSNISFILPLPGIRRLITYPTFANHLLTVRGIFPRLESLYLRGNCDLNTMSQLLRSIARLPTLKRLKLSESTAQVAMDRGLWELIPRSGAQLSMPHIETLDLVLPLLVPHRDLDYVRWWLGRAFPGIKRLCLIIREDKEIEEWGVAERDRMLEDDESGQEDMRRSLVGDEATRIEFLTSLSQTCKALEFTRFTDEVEEYATLRMDDPANGAPTVKVVHLRQELLQALLDFLYLVRIVMHARGMAT</sequence>
<keyword evidence="3" id="KW-1185">Reference proteome</keyword>
<dbReference type="CDD" id="cd09917">
    <property type="entry name" value="F-box_SF"/>
    <property type="match status" value="1"/>
</dbReference>
<dbReference type="EMBL" id="GL377303">
    <property type="protein sequence ID" value="EFJ01047.1"/>
    <property type="molecule type" value="Genomic_DNA"/>
</dbReference>
<name>D8PWI4_SCHCM</name>
<accession>D8PWI4</accession>
<dbReference type="SUPFAM" id="SSF52047">
    <property type="entry name" value="RNI-like"/>
    <property type="match status" value="1"/>
</dbReference>
<dbReference type="InterPro" id="IPR036047">
    <property type="entry name" value="F-box-like_dom_sf"/>
</dbReference>
<evidence type="ECO:0000313" key="3">
    <source>
        <dbReference type="Proteomes" id="UP000007431"/>
    </source>
</evidence>
<dbReference type="OrthoDB" id="10308702at2759"/>
<dbReference type="VEuPathDB" id="FungiDB:SCHCODRAFT_02682872"/>
<protein>
    <recommendedName>
        <fullName evidence="1">F-box domain-containing protein</fullName>
    </recommendedName>
</protein>
<dbReference type="GeneID" id="9595718"/>
<evidence type="ECO:0000259" key="1">
    <source>
        <dbReference type="Pfam" id="PF12937"/>
    </source>
</evidence>